<protein>
    <submittedName>
        <fullName evidence="1">Uncharacterized protein</fullName>
    </submittedName>
</protein>
<reference evidence="2" key="1">
    <citation type="submission" date="2016-04" db="EMBL/GenBank/DDBJ databases">
        <authorList>
            <person name="Chen L."/>
            <person name="Zhuang W."/>
            <person name="Wang G."/>
        </authorList>
    </citation>
    <scope>NUCLEOTIDE SEQUENCE [LARGE SCALE GENOMIC DNA]</scope>
    <source>
        <strain evidence="2">208</strain>
    </source>
</reference>
<dbReference type="AlphaFoldDB" id="A0A1V9FCY7"/>
<keyword evidence="2" id="KW-1185">Reference proteome</keyword>
<name>A0A1V9FCY7_9BACT</name>
<evidence type="ECO:0000313" key="1">
    <source>
        <dbReference type="EMBL" id="OQP56245.1"/>
    </source>
</evidence>
<comment type="caution">
    <text evidence="1">The sequence shown here is derived from an EMBL/GenBank/DDBJ whole genome shotgun (WGS) entry which is preliminary data.</text>
</comment>
<gene>
    <name evidence="1" type="ORF">A4R26_26135</name>
</gene>
<accession>A0A1V9FCY7</accession>
<evidence type="ECO:0000313" key="2">
    <source>
        <dbReference type="Proteomes" id="UP000192276"/>
    </source>
</evidence>
<sequence length="88" mass="9686">MGMVQFLLTVLAAVGLQLSFPCIMWIDVVVEEELKAATQQSNLQFSVLFSTSTFYIEHADASVGIPASRAPSGCVILYFLCHFSVLHF</sequence>
<organism evidence="1 2">
    <name type="scientific">Niastella populi</name>
    <dbReference type="NCBI Taxonomy" id="550983"/>
    <lineage>
        <taxon>Bacteria</taxon>
        <taxon>Pseudomonadati</taxon>
        <taxon>Bacteroidota</taxon>
        <taxon>Chitinophagia</taxon>
        <taxon>Chitinophagales</taxon>
        <taxon>Chitinophagaceae</taxon>
        <taxon>Niastella</taxon>
    </lineage>
</organism>
<dbReference type="EMBL" id="LWBP01000201">
    <property type="protein sequence ID" value="OQP56245.1"/>
    <property type="molecule type" value="Genomic_DNA"/>
</dbReference>
<dbReference type="Proteomes" id="UP000192276">
    <property type="component" value="Unassembled WGS sequence"/>
</dbReference>
<proteinExistence type="predicted"/>